<organism evidence="1 2">
    <name type="scientific">Massilia forsythiae</name>
    <dbReference type="NCBI Taxonomy" id="2728020"/>
    <lineage>
        <taxon>Bacteria</taxon>
        <taxon>Pseudomonadati</taxon>
        <taxon>Pseudomonadota</taxon>
        <taxon>Betaproteobacteria</taxon>
        <taxon>Burkholderiales</taxon>
        <taxon>Oxalobacteraceae</taxon>
        <taxon>Telluria group</taxon>
        <taxon>Massilia</taxon>
    </lineage>
</organism>
<sequence>MAKTRSIKPSVQDVQAFVQVRKALVREMEWNDRPSNLLPRWKQFESHCHVGTKVPEEVKFRAHYRPAFVRRDGEAVTNILEAFWISIGIREHRVLASDTTLDGQGHNNPVIPGMPFSGQRITNLSHFHVWTAFGDKYVEPIEPTLLTLDAAIANFCNRVNLQLKGDFRHPLYGKSYDLL</sequence>
<dbReference type="AlphaFoldDB" id="A0A7Z2VT19"/>
<name>A0A7Z2VT19_9BURK</name>
<accession>A0A7Z2VT19</accession>
<evidence type="ECO:0000313" key="1">
    <source>
        <dbReference type="EMBL" id="QJD98638.1"/>
    </source>
</evidence>
<reference evidence="1 2" key="1">
    <citation type="submission" date="2020-04" db="EMBL/GenBank/DDBJ databases">
        <title>Genome sequencing of novel species.</title>
        <authorList>
            <person name="Heo J."/>
            <person name="Kim S.-J."/>
            <person name="Kim J.-S."/>
            <person name="Hong S.-B."/>
            <person name="Kwon S.-W."/>
        </authorList>
    </citation>
    <scope>NUCLEOTIDE SEQUENCE [LARGE SCALE GENOMIC DNA]</scope>
    <source>
        <strain evidence="1 2">GN2-R2</strain>
    </source>
</reference>
<dbReference type="Proteomes" id="UP000502415">
    <property type="component" value="Chromosome"/>
</dbReference>
<dbReference type="KEGG" id="mfy:HH212_00100"/>
<proteinExistence type="predicted"/>
<dbReference type="EMBL" id="CP051685">
    <property type="protein sequence ID" value="QJD98638.1"/>
    <property type="molecule type" value="Genomic_DNA"/>
</dbReference>
<protein>
    <submittedName>
        <fullName evidence="1">Uncharacterized protein</fullName>
    </submittedName>
</protein>
<dbReference type="RefSeq" id="WP_169433538.1">
    <property type="nucleotide sequence ID" value="NZ_CP051685.1"/>
</dbReference>
<keyword evidence="2" id="KW-1185">Reference proteome</keyword>
<evidence type="ECO:0000313" key="2">
    <source>
        <dbReference type="Proteomes" id="UP000502415"/>
    </source>
</evidence>
<gene>
    <name evidence="1" type="ORF">HH212_00100</name>
</gene>